<dbReference type="EMBL" id="MU866159">
    <property type="protein sequence ID" value="KAK4177622.1"/>
    <property type="molecule type" value="Genomic_DNA"/>
</dbReference>
<organism evidence="2 3">
    <name type="scientific">Triangularia setosa</name>
    <dbReference type="NCBI Taxonomy" id="2587417"/>
    <lineage>
        <taxon>Eukaryota</taxon>
        <taxon>Fungi</taxon>
        <taxon>Dikarya</taxon>
        <taxon>Ascomycota</taxon>
        <taxon>Pezizomycotina</taxon>
        <taxon>Sordariomycetes</taxon>
        <taxon>Sordariomycetidae</taxon>
        <taxon>Sordariales</taxon>
        <taxon>Podosporaceae</taxon>
        <taxon>Triangularia</taxon>
    </lineage>
</organism>
<feature type="region of interest" description="Disordered" evidence="1">
    <location>
        <begin position="43"/>
        <end position="62"/>
    </location>
</feature>
<feature type="region of interest" description="Disordered" evidence="1">
    <location>
        <begin position="128"/>
        <end position="157"/>
    </location>
</feature>
<dbReference type="Proteomes" id="UP001302321">
    <property type="component" value="Unassembled WGS sequence"/>
</dbReference>
<proteinExistence type="predicted"/>
<sequence>MLPLILLFVTLSQAQDNTPLPLPSPTSTTSVTVPWSSIPTPPGTGTVWSSTSAPTPVPDASGGGGGVCGRGFTYCGYILRDHQGFAEADIVKSYCSASQANCPDGKTKTDPIQALYVCVPPDNSSASLLSPHLSPSNPDISPQSNPYTNSDHGSSSSSSSSSRFFFSSFFGGGSKVHPRGFAEAKKKRQSGTAADNGAGGGSSCSNVDTPGNKIELLCSCGGSCLNPDRDHIGRCDAPCN</sequence>
<feature type="region of interest" description="Disordered" evidence="1">
    <location>
        <begin position="181"/>
        <end position="205"/>
    </location>
</feature>
<keyword evidence="3" id="KW-1185">Reference proteome</keyword>
<evidence type="ECO:0000313" key="2">
    <source>
        <dbReference type="EMBL" id="KAK4177622.1"/>
    </source>
</evidence>
<feature type="compositionally biased region" description="Low complexity" evidence="1">
    <location>
        <begin position="128"/>
        <end position="138"/>
    </location>
</feature>
<accession>A0AAN7A9Q2</accession>
<reference evidence="2" key="2">
    <citation type="submission" date="2023-05" db="EMBL/GenBank/DDBJ databases">
        <authorList>
            <consortium name="Lawrence Berkeley National Laboratory"/>
            <person name="Steindorff A."/>
            <person name="Hensen N."/>
            <person name="Bonometti L."/>
            <person name="Westerberg I."/>
            <person name="Brannstrom I.O."/>
            <person name="Guillou S."/>
            <person name="Cros-Aarteil S."/>
            <person name="Calhoun S."/>
            <person name="Haridas S."/>
            <person name="Kuo A."/>
            <person name="Mondo S."/>
            <person name="Pangilinan J."/>
            <person name="Riley R."/>
            <person name="Labutti K."/>
            <person name="Andreopoulos B."/>
            <person name="Lipzen A."/>
            <person name="Chen C."/>
            <person name="Yanf M."/>
            <person name="Daum C."/>
            <person name="Ng V."/>
            <person name="Clum A."/>
            <person name="Ohm R."/>
            <person name="Martin F."/>
            <person name="Silar P."/>
            <person name="Natvig D."/>
            <person name="Lalanne C."/>
            <person name="Gautier V."/>
            <person name="Ament-Velasquez S.L."/>
            <person name="Kruys A."/>
            <person name="Hutchinson M.I."/>
            <person name="Powell A.J."/>
            <person name="Barry K."/>
            <person name="Miller A.N."/>
            <person name="Grigoriev I.V."/>
            <person name="Debuchy R."/>
            <person name="Gladieux P."/>
            <person name="Thoren M.H."/>
            <person name="Johannesson H."/>
        </authorList>
    </citation>
    <scope>NUCLEOTIDE SEQUENCE</scope>
    <source>
        <strain evidence="2">CBS 892.96</strain>
    </source>
</reference>
<comment type="caution">
    <text evidence="2">The sequence shown here is derived from an EMBL/GenBank/DDBJ whole genome shotgun (WGS) entry which is preliminary data.</text>
</comment>
<evidence type="ECO:0000256" key="1">
    <source>
        <dbReference type="SAM" id="MobiDB-lite"/>
    </source>
</evidence>
<dbReference type="AlphaFoldDB" id="A0AAN7A9Q2"/>
<gene>
    <name evidence="2" type="ORF">QBC36DRAFT_371073</name>
</gene>
<protein>
    <submittedName>
        <fullName evidence="2">Uncharacterized protein</fullName>
    </submittedName>
</protein>
<reference evidence="2" key="1">
    <citation type="journal article" date="2023" name="Mol. Phylogenet. Evol.">
        <title>Genome-scale phylogeny and comparative genomics of the fungal order Sordariales.</title>
        <authorList>
            <person name="Hensen N."/>
            <person name="Bonometti L."/>
            <person name="Westerberg I."/>
            <person name="Brannstrom I.O."/>
            <person name="Guillou S."/>
            <person name="Cros-Aarteil S."/>
            <person name="Calhoun S."/>
            <person name="Haridas S."/>
            <person name="Kuo A."/>
            <person name="Mondo S."/>
            <person name="Pangilinan J."/>
            <person name="Riley R."/>
            <person name="LaButti K."/>
            <person name="Andreopoulos B."/>
            <person name="Lipzen A."/>
            <person name="Chen C."/>
            <person name="Yan M."/>
            <person name="Daum C."/>
            <person name="Ng V."/>
            <person name="Clum A."/>
            <person name="Steindorff A."/>
            <person name="Ohm R.A."/>
            <person name="Martin F."/>
            <person name="Silar P."/>
            <person name="Natvig D.O."/>
            <person name="Lalanne C."/>
            <person name="Gautier V."/>
            <person name="Ament-Velasquez S.L."/>
            <person name="Kruys A."/>
            <person name="Hutchinson M.I."/>
            <person name="Powell A.J."/>
            <person name="Barry K."/>
            <person name="Miller A.N."/>
            <person name="Grigoriev I.V."/>
            <person name="Debuchy R."/>
            <person name="Gladieux P."/>
            <person name="Hiltunen Thoren M."/>
            <person name="Johannesson H."/>
        </authorList>
    </citation>
    <scope>NUCLEOTIDE SEQUENCE</scope>
    <source>
        <strain evidence="2">CBS 892.96</strain>
    </source>
</reference>
<name>A0AAN7A9Q2_9PEZI</name>
<evidence type="ECO:0000313" key="3">
    <source>
        <dbReference type="Proteomes" id="UP001302321"/>
    </source>
</evidence>
<feature type="compositionally biased region" description="Polar residues" evidence="1">
    <location>
        <begin position="139"/>
        <end position="152"/>
    </location>
</feature>